<reference evidence="4" key="1">
    <citation type="submission" date="2016-10" db="EMBL/GenBank/DDBJ databases">
        <authorList>
            <person name="Varghese N."/>
            <person name="Submissions S."/>
        </authorList>
    </citation>
    <scope>NUCLEOTIDE SEQUENCE [LARGE SCALE GENOMIC DNA]</scope>
    <source>
        <strain evidence="4">UNC267MFSha1.1M11</strain>
    </source>
</reference>
<sequence length="550" mass="59591">MSSRISQLSRHALGRALHLPPPICDYAVHRALPVPMRDGVELLADHYRPLTPAPAGTLLVRAPYGRRFPFTIFFGSIYAARGYHVVFQSVRGTFGSGGTFTPMVNEVSDGIDTAAWLREQPWFTGTFATIGLSYLGFTQWALLTDPPPELVTAVISVGPHDFAQSSWGTGSFSLNDFLGWSHMMSHQEDPNLVRAVVRQAQAGQRVGAATMDLPVGAAGRRLLGDGAPWYESWLQPPDEDPELWARLAVTEALDRVDVPVLLISGWQDLFLDQTLAQYRRLRERGVDTALTVGSWTHTQLMQRGASVVLRETLDWLGTHLAGRPSAPRSPVRIHLNGGAPGDGWVDLPDWPPASTDHTLYLQAAGGLSDAPGQGGLTSSFTYHPADPTPTIGGRLLSAKGGYRDDTALGARADVLTFTGAPLPADLYAVGVPVIELAHHTDNPHHDLSIRVSEVDARGRSRNVTDGFRRYTGCSEDVVRIELDAIAHRFAAGTRIRVVVAGGSHPRFARNLGTGEPTETGQTLRPATHTITHDDRSRLILPAGRPTSSAD</sequence>
<dbReference type="InterPro" id="IPR008979">
    <property type="entry name" value="Galactose-bd-like_sf"/>
</dbReference>
<accession>A0A1G4W339</accession>
<dbReference type="SMART" id="SM00939">
    <property type="entry name" value="PepX_C"/>
    <property type="match status" value="1"/>
</dbReference>
<dbReference type="PANTHER" id="PTHR43056">
    <property type="entry name" value="PEPTIDASE S9 PROLYL OLIGOPEPTIDASE"/>
    <property type="match status" value="1"/>
</dbReference>
<evidence type="ECO:0000313" key="3">
    <source>
        <dbReference type="EMBL" id="SCX15974.1"/>
    </source>
</evidence>
<feature type="domain" description="Xaa-Pro dipeptidyl-peptidase C-terminal" evidence="2">
    <location>
        <begin position="313"/>
        <end position="539"/>
    </location>
</feature>
<dbReference type="AlphaFoldDB" id="A0A1G4W339"/>
<dbReference type="Gene3D" id="2.60.120.260">
    <property type="entry name" value="Galactose-binding domain-like"/>
    <property type="match status" value="1"/>
</dbReference>
<dbReference type="InterPro" id="IPR050585">
    <property type="entry name" value="Xaa-Pro_dipeptidyl-ppase/CocE"/>
</dbReference>
<dbReference type="RefSeq" id="WP_235632805.1">
    <property type="nucleotide sequence ID" value="NZ_FMUB01000004.1"/>
</dbReference>
<dbReference type="GO" id="GO:0008239">
    <property type="term" value="F:dipeptidyl-peptidase activity"/>
    <property type="evidence" value="ECO:0007669"/>
    <property type="project" value="InterPro"/>
</dbReference>
<dbReference type="Pfam" id="PF02129">
    <property type="entry name" value="Peptidase_S15"/>
    <property type="match status" value="1"/>
</dbReference>
<dbReference type="NCBIfam" id="TIGR00976">
    <property type="entry name" value="CocE_NonD"/>
    <property type="match status" value="1"/>
</dbReference>
<dbReference type="PANTHER" id="PTHR43056:SF10">
    <property type="entry name" value="COCE_NOND FAMILY, PUTATIVE (AFU_ORTHOLOGUE AFUA_7G00600)-RELATED"/>
    <property type="match status" value="1"/>
</dbReference>
<evidence type="ECO:0000259" key="2">
    <source>
        <dbReference type="SMART" id="SM00939"/>
    </source>
</evidence>
<dbReference type="InterPro" id="IPR005674">
    <property type="entry name" value="CocE/Ser_esterase"/>
</dbReference>
<dbReference type="Gene3D" id="1.10.3020.10">
    <property type="entry name" value="alpha-amino acid ester hydrolase ( Helical cap domain)"/>
    <property type="match status" value="1"/>
</dbReference>
<keyword evidence="1" id="KW-0378">Hydrolase</keyword>
<dbReference type="SUPFAM" id="SSF53474">
    <property type="entry name" value="alpha/beta-Hydrolases"/>
    <property type="match status" value="1"/>
</dbReference>
<dbReference type="STRING" id="1502745.SAMN02799620_02194"/>
<gene>
    <name evidence="3" type="ORF">SAMN02799620_02194</name>
</gene>
<evidence type="ECO:0000313" key="4">
    <source>
        <dbReference type="Proteomes" id="UP000199707"/>
    </source>
</evidence>
<protein>
    <recommendedName>
        <fullName evidence="2">Xaa-Pro dipeptidyl-peptidase C-terminal domain-containing protein</fullName>
    </recommendedName>
</protein>
<dbReference type="EMBL" id="FMUB01000004">
    <property type="protein sequence ID" value="SCX15974.1"/>
    <property type="molecule type" value="Genomic_DNA"/>
</dbReference>
<proteinExistence type="predicted"/>
<dbReference type="InterPro" id="IPR029058">
    <property type="entry name" value="AB_hydrolase_fold"/>
</dbReference>
<dbReference type="InterPro" id="IPR013736">
    <property type="entry name" value="Xaa-Pro_dipept_C"/>
</dbReference>
<dbReference type="InterPro" id="IPR000383">
    <property type="entry name" value="Xaa-Pro-like_dom"/>
</dbReference>
<organism evidence="3 4">
    <name type="scientific">Mycolicibacterium fluoranthenivorans</name>
    <dbReference type="NCBI Taxonomy" id="258505"/>
    <lineage>
        <taxon>Bacteria</taxon>
        <taxon>Bacillati</taxon>
        <taxon>Actinomycetota</taxon>
        <taxon>Actinomycetes</taxon>
        <taxon>Mycobacteriales</taxon>
        <taxon>Mycobacteriaceae</taxon>
        <taxon>Mycolicibacterium</taxon>
    </lineage>
</organism>
<dbReference type="Proteomes" id="UP000199707">
    <property type="component" value="Unassembled WGS sequence"/>
</dbReference>
<dbReference type="Pfam" id="PF08530">
    <property type="entry name" value="PepX_C"/>
    <property type="match status" value="1"/>
</dbReference>
<dbReference type="Gene3D" id="3.40.50.1820">
    <property type="entry name" value="alpha/beta hydrolase"/>
    <property type="match status" value="1"/>
</dbReference>
<evidence type="ECO:0000256" key="1">
    <source>
        <dbReference type="ARBA" id="ARBA00022801"/>
    </source>
</evidence>
<dbReference type="SUPFAM" id="SSF49785">
    <property type="entry name" value="Galactose-binding domain-like"/>
    <property type="match status" value="1"/>
</dbReference>
<name>A0A1G4W339_9MYCO</name>